<dbReference type="GO" id="GO:0009970">
    <property type="term" value="P:cellular response to sulfate starvation"/>
    <property type="evidence" value="ECO:0000318"/>
    <property type="project" value="GO_Central"/>
</dbReference>
<gene>
    <name evidence="5" type="ordered locus">GSU1147</name>
</gene>
<dbReference type="PATRIC" id="fig|243231.5.peg.1143"/>
<dbReference type="InParanoid" id="Q74E17"/>
<dbReference type="FunCoup" id="Q74E17">
    <property type="interactions" value="83"/>
</dbReference>
<evidence type="ECO:0000256" key="3">
    <source>
        <dbReference type="ARBA" id="ARBA00022729"/>
    </source>
</evidence>
<dbReference type="SUPFAM" id="SSF53850">
    <property type="entry name" value="Periplasmic binding protein-like II"/>
    <property type="match status" value="1"/>
</dbReference>
<accession>Q74E17</accession>
<dbReference type="PANTHER" id="PTHR30024:SF47">
    <property type="entry name" value="TAURINE-BINDING PERIPLASMIC PROTEIN"/>
    <property type="match status" value="1"/>
</dbReference>
<comment type="subcellular location">
    <subcellularLocation>
        <location evidence="1">Periplasm</location>
    </subcellularLocation>
</comment>
<evidence type="ECO:0000259" key="4">
    <source>
        <dbReference type="Pfam" id="PF09084"/>
    </source>
</evidence>
<dbReference type="PANTHER" id="PTHR30024">
    <property type="entry name" value="ALIPHATIC SULFONATES-BINDING PROTEIN-RELATED"/>
    <property type="match status" value="1"/>
</dbReference>
<dbReference type="GO" id="GO:0042597">
    <property type="term" value="C:periplasmic space"/>
    <property type="evidence" value="ECO:0007669"/>
    <property type="project" value="UniProtKB-SubCell"/>
</dbReference>
<reference evidence="5 6" key="1">
    <citation type="journal article" date="2003" name="Science">
        <title>Genome of Geobacter sulfurreducens: metal reduction in subsurface environments.</title>
        <authorList>
            <person name="Methe B.A."/>
            <person name="Nelson K.E."/>
            <person name="Eisen J.A."/>
            <person name="Paulsen I.T."/>
            <person name="Nelson W."/>
            <person name="Heidelberg J.F."/>
            <person name="Wu D."/>
            <person name="Wu M."/>
            <person name="Ward N."/>
            <person name="Beanan M.J."/>
            <person name="Dodson R.J."/>
            <person name="Madupu R."/>
            <person name="Brinkac L.M."/>
            <person name="Daugherty S.C."/>
            <person name="DeBoy R.T."/>
            <person name="Durkin A.S."/>
            <person name="Gwinn M."/>
            <person name="Kolonay J.F."/>
            <person name="Sullivan S.A."/>
            <person name="Haft D.H."/>
            <person name="Selengut J."/>
            <person name="Davidsen T.M."/>
            <person name="Zafar N."/>
            <person name="White O."/>
            <person name="Tran B."/>
            <person name="Romero C."/>
            <person name="Forberger H.A."/>
            <person name="Weidman J."/>
            <person name="Khouri H."/>
            <person name="Feldblyum T.V."/>
            <person name="Utterback T.R."/>
            <person name="Van Aken S.E."/>
            <person name="Lovley D.R."/>
            <person name="Fraser C.M."/>
        </authorList>
    </citation>
    <scope>NUCLEOTIDE SEQUENCE [LARGE SCALE GENOMIC DNA]</scope>
    <source>
        <strain evidence="6">ATCC 51573 / DSM 12127 / PCA</strain>
    </source>
</reference>
<dbReference type="Proteomes" id="UP000000577">
    <property type="component" value="Chromosome"/>
</dbReference>
<organism evidence="5 6">
    <name type="scientific">Geobacter sulfurreducens (strain ATCC 51573 / DSM 12127 / PCA)</name>
    <dbReference type="NCBI Taxonomy" id="243231"/>
    <lineage>
        <taxon>Bacteria</taxon>
        <taxon>Pseudomonadati</taxon>
        <taxon>Thermodesulfobacteriota</taxon>
        <taxon>Desulfuromonadia</taxon>
        <taxon>Geobacterales</taxon>
        <taxon>Geobacteraceae</taxon>
        <taxon>Geobacter</taxon>
    </lineage>
</organism>
<evidence type="ECO:0000313" key="6">
    <source>
        <dbReference type="Proteomes" id="UP000000577"/>
    </source>
</evidence>
<proteinExistence type="inferred from homology"/>
<dbReference type="SMR" id="Q74E17"/>
<reference evidence="5 6" key="2">
    <citation type="journal article" date="2012" name="BMC Genomics">
        <title>Comparative genomic analysis of Geobacter sulfurreducens KN400, a strain with enhanced capacity for extracellular electron transfer and electricity production.</title>
        <authorList>
            <person name="Butler J.E."/>
            <person name="Young N.D."/>
            <person name="Aklujkar M."/>
            <person name="Lovley D.R."/>
        </authorList>
    </citation>
    <scope>NUCLEOTIDE SEQUENCE [LARGE SCALE GENOMIC DNA]</scope>
    <source>
        <strain evidence="6">ATCC 51573 / DSM 12127 / PCA</strain>
    </source>
</reference>
<protein>
    <recommendedName>
        <fullName evidence="4">SsuA/THI5-like domain-containing protein</fullName>
    </recommendedName>
</protein>
<dbReference type="eggNOG" id="COG4521">
    <property type="taxonomic scope" value="Bacteria"/>
</dbReference>
<sequence length="345" mass="37431">MSAFCLCSTGPVAAAELSRGPQAEVTVAYQPLASPGGIIVQAMQHDRILRRELARRGMSLRFVAAGKGGDVIPMLQKGDAHFATMADMPLIEAVNVVPLSIIGQLKRNYAMVVGPRGLSAKDLKGKRIGNAFATTGHFALLKVLSSAGLSERDVALVPLDVNLMPDALRNGHVDAFAAWEPTPSLTIGRNPDRYGAIGRQQSISFLVSTREFTAQHPEAARQVAAALVRAMHWFKVDRSHVITAVRWNIAATEALTGAKPQVGEREYAKSARADLEELGYSPKMSRSLTSKRSLLLDAQEFLKSIGKVPRAAAEDALIGSFTYDIVEDVMKKPTQYYLSRFDYAP</sequence>
<comment type="similarity">
    <text evidence="2">Belongs to the bacterial solute-binding protein SsuA/TauA family.</text>
</comment>
<dbReference type="CDD" id="cd01008">
    <property type="entry name" value="PBP2_NrtA_SsuA_CpmA_like"/>
    <property type="match status" value="1"/>
</dbReference>
<dbReference type="Pfam" id="PF09084">
    <property type="entry name" value="NMT1"/>
    <property type="match status" value="1"/>
</dbReference>
<keyword evidence="6" id="KW-1185">Reference proteome</keyword>
<keyword evidence="3" id="KW-0732">Signal</keyword>
<dbReference type="InterPro" id="IPR015168">
    <property type="entry name" value="SsuA/THI5"/>
</dbReference>
<dbReference type="STRING" id="243231.GSU1147"/>
<evidence type="ECO:0000256" key="1">
    <source>
        <dbReference type="ARBA" id="ARBA00004418"/>
    </source>
</evidence>
<feature type="domain" description="SsuA/THI5-like" evidence="4">
    <location>
        <begin position="55"/>
        <end position="233"/>
    </location>
</feature>
<dbReference type="AlphaFoldDB" id="Q74E17"/>
<dbReference type="EMBL" id="AE017180">
    <property type="protein sequence ID" value="AAR34523.1"/>
    <property type="molecule type" value="Genomic_DNA"/>
</dbReference>
<dbReference type="Gene3D" id="3.40.190.10">
    <property type="entry name" value="Periplasmic binding protein-like II"/>
    <property type="match status" value="2"/>
</dbReference>
<name>Q74E17_GEOSL</name>
<dbReference type="OrthoDB" id="286202at2"/>
<dbReference type="HOGENOM" id="CLU_803537_0_0_7"/>
<evidence type="ECO:0000256" key="2">
    <source>
        <dbReference type="ARBA" id="ARBA00010742"/>
    </source>
</evidence>
<dbReference type="EnsemblBacteria" id="AAR34523">
    <property type="protein sequence ID" value="AAR34523"/>
    <property type="gene ID" value="GSU1147"/>
</dbReference>
<dbReference type="KEGG" id="gsu:GSU1147"/>
<evidence type="ECO:0000313" key="5">
    <source>
        <dbReference type="EMBL" id="AAR34523.1"/>
    </source>
</evidence>